<evidence type="ECO:0000256" key="1">
    <source>
        <dbReference type="ARBA" id="ARBA00034772"/>
    </source>
</evidence>
<dbReference type="PROSITE" id="PS00163">
    <property type="entry name" value="FUMARATE_LYASES"/>
    <property type="match status" value="1"/>
</dbReference>
<evidence type="ECO:0000259" key="2">
    <source>
        <dbReference type="Pfam" id="PF00206"/>
    </source>
</evidence>
<gene>
    <name evidence="3" type="ORF">SAMN05421538_101411</name>
</gene>
<dbReference type="GO" id="GO:0016829">
    <property type="term" value="F:lyase activity"/>
    <property type="evidence" value="ECO:0007669"/>
    <property type="project" value="UniProtKB-ARBA"/>
</dbReference>
<protein>
    <submittedName>
        <fullName evidence="3">3-carboxy-cis,cis-muconate cycloisomerase</fullName>
    </submittedName>
</protein>
<dbReference type="GO" id="GO:0016853">
    <property type="term" value="F:isomerase activity"/>
    <property type="evidence" value="ECO:0007669"/>
    <property type="project" value="UniProtKB-KW"/>
</dbReference>
<accession>A0A1G6U0Q7</accession>
<sequence length="437" mass="45188">MVTALLSKLLGDAEMAEIMGDASAISAMLRVEVTLARGQARLGMIPEEAAQGIAAAADTLRPDPAALAEGVAQAGIAAQPVIAALKAAAGDNAGWVHFGATSQDIVDTALALQLQQATALLDARLDALCDSLAAQAEAHAEQVIPAHTRFQIAAPTTLGAKIAVWHAPLARQRQRLAELRPRLLRLSLFGAAGTSAALGPKASELREAMAEELGLAATETPWHATRDTIAELGSWLSLLTGALGKIGADLVLLTQSEVASVAAGTGGGSSTMPQKSNPVAAETLVTLARLNAGSVSALHQSLIHAHERDGSALEIEWAVLPDMLERAAAALCIAGGLVGTLRPDPARIAAGLAADRGMMMAEAAGFLLSRDMPRPEALTIVGAALQAMQREPALTLADALTLSVPDRDWARLLAPENHLGDAVRIARSITIQGRKER</sequence>
<dbReference type="Pfam" id="PF00206">
    <property type="entry name" value="Lyase_1"/>
    <property type="match status" value="1"/>
</dbReference>
<dbReference type="InterPro" id="IPR008948">
    <property type="entry name" value="L-Aspartase-like"/>
</dbReference>
<name>A0A1G6U0Q7_9RHOB</name>
<dbReference type="InterPro" id="IPR022761">
    <property type="entry name" value="Fumarate_lyase_N"/>
</dbReference>
<dbReference type="PANTHER" id="PTHR43172">
    <property type="entry name" value="ADENYLOSUCCINATE LYASE"/>
    <property type="match status" value="1"/>
</dbReference>
<evidence type="ECO:0000313" key="3">
    <source>
        <dbReference type="EMBL" id="SDD34187.1"/>
    </source>
</evidence>
<dbReference type="AlphaFoldDB" id="A0A1G6U0Q7"/>
<dbReference type="PRINTS" id="PR00145">
    <property type="entry name" value="ARGSUCLYASE"/>
</dbReference>
<dbReference type="STRING" id="591205.SAMN05421538_101411"/>
<dbReference type="InterPro" id="IPR020557">
    <property type="entry name" value="Fumarate_lyase_CS"/>
</dbReference>
<keyword evidence="4" id="KW-1185">Reference proteome</keyword>
<dbReference type="PANTHER" id="PTHR43172:SF2">
    <property type="entry name" value="ADENYLOSUCCINATE LYASE C-TERMINAL DOMAIN-CONTAINING PROTEIN"/>
    <property type="match status" value="1"/>
</dbReference>
<dbReference type="Proteomes" id="UP000199344">
    <property type="component" value="Unassembled WGS sequence"/>
</dbReference>
<comment type="similarity">
    <text evidence="1">Belongs to the class-II fumarase/aspartase family.</text>
</comment>
<keyword evidence="3" id="KW-0413">Isomerase</keyword>
<reference evidence="3 4" key="1">
    <citation type="submission" date="2016-10" db="EMBL/GenBank/DDBJ databases">
        <authorList>
            <person name="de Groot N.N."/>
        </authorList>
    </citation>
    <scope>NUCLEOTIDE SEQUENCE [LARGE SCALE GENOMIC DNA]</scope>
    <source>
        <strain evidence="3 4">DSM 22220</strain>
    </source>
</reference>
<feature type="domain" description="Fumarate lyase N-terminal" evidence="2">
    <location>
        <begin position="21"/>
        <end position="287"/>
    </location>
</feature>
<organism evidence="3 4">
    <name type="scientific">Paracoccus isoporae</name>
    <dbReference type="NCBI Taxonomy" id="591205"/>
    <lineage>
        <taxon>Bacteria</taxon>
        <taxon>Pseudomonadati</taxon>
        <taxon>Pseudomonadota</taxon>
        <taxon>Alphaproteobacteria</taxon>
        <taxon>Rhodobacterales</taxon>
        <taxon>Paracoccaceae</taxon>
        <taxon>Paracoccus</taxon>
    </lineage>
</organism>
<dbReference type="EMBL" id="FNAH01000001">
    <property type="protein sequence ID" value="SDD34187.1"/>
    <property type="molecule type" value="Genomic_DNA"/>
</dbReference>
<dbReference type="OrthoDB" id="9768878at2"/>
<dbReference type="SUPFAM" id="SSF48557">
    <property type="entry name" value="L-aspartase-like"/>
    <property type="match status" value="1"/>
</dbReference>
<proteinExistence type="inferred from homology"/>
<dbReference type="InterPro" id="IPR000362">
    <property type="entry name" value="Fumarate_lyase_fam"/>
</dbReference>
<dbReference type="PRINTS" id="PR00149">
    <property type="entry name" value="FUMRATELYASE"/>
</dbReference>
<dbReference type="Gene3D" id="1.20.200.10">
    <property type="entry name" value="Fumarase/aspartase (Central domain)"/>
    <property type="match status" value="1"/>
</dbReference>
<evidence type="ECO:0000313" key="4">
    <source>
        <dbReference type="Proteomes" id="UP000199344"/>
    </source>
</evidence>
<dbReference type="RefSeq" id="WP_090520393.1">
    <property type="nucleotide sequence ID" value="NZ_FNAH01000001.1"/>
</dbReference>